<evidence type="ECO:0000313" key="2">
    <source>
        <dbReference type="Proteomes" id="UP001276659"/>
    </source>
</evidence>
<name>A0AAD9ZA33_9LECA</name>
<comment type="caution">
    <text evidence="1">The sequence shown here is derived from an EMBL/GenBank/DDBJ whole genome shotgun (WGS) entry which is preliminary data.</text>
</comment>
<dbReference type="Proteomes" id="UP001276659">
    <property type="component" value="Unassembled WGS sequence"/>
</dbReference>
<dbReference type="EMBL" id="JASNWA010000006">
    <property type="protein sequence ID" value="KAK3174454.1"/>
    <property type="molecule type" value="Genomic_DNA"/>
</dbReference>
<keyword evidence="2" id="KW-1185">Reference proteome</keyword>
<sequence length="102" mass="12446">MITKHFGERKSQADLADLWMNIRNFCKIFKEEVEEIFRKEHLQKTWLHLGNDEQQISHEIHRNGSKHEHRQVRELRFDFGRFDLDNGGVAVFTLDKKHNFWR</sequence>
<evidence type="ECO:0000313" key="1">
    <source>
        <dbReference type="EMBL" id="KAK3174454.1"/>
    </source>
</evidence>
<gene>
    <name evidence="1" type="ORF">OEA41_001700</name>
</gene>
<proteinExistence type="predicted"/>
<accession>A0AAD9ZA33</accession>
<reference evidence="1" key="1">
    <citation type="submission" date="2022-11" db="EMBL/GenBank/DDBJ databases">
        <title>Chromosomal genome sequence assembly and mating type (MAT) locus characterization of the leprose asexual lichenized fungus Lepraria neglecta (Nyl.) Erichsen.</title>
        <authorList>
            <person name="Allen J.L."/>
            <person name="Pfeffer B."/>
        </authorList>
    </citation>
    <scope>NUCLEOTIDE SEQUENCE</scope>
    <source>
        <strain evidence="1">Allen 5258</strain>
    </source>
</reference>
<organism evidence="1 2">
    <name type="scientific">Lepraria neglecta</name>
    <dbReference type="NCBI Taxonomy" id="209136"/>
    <lineage>
        <taxon>Eukaryota</taxon>
        <taxon>Fungi</taxon>
        <taxon>Dikarya</taxon>
        <taxon>Ascomycota</taxon>
        <taxon>Pezizomycotina</taxon>
        <taxon>Lecanoromycetes</taxon>
        <taxon>OSLEUM clade</taxon>
        <taxon>Lecanoromycetidae</taxon>
        <taxon>Lecanorales</taxon>
        <taxon>Lecanorineae</taxon>
        <taxon>Stereocaulaceae</taxon>
        <taxon>Lepraria</taxon>
    </lineage>
</organism>
<protein>
    <submittedName>
        <fullName evidence="1">Uncharacterized protein</fullName>
    </submittedName>
</protein>
<dbReference type="AlphaFoldDB" id="A0AAD9ZA33"/>